<accession>A0A1Z5TSW2</accession>
<dbReference type="VEuPathDB" id="FungiDB:BTJ68_00861"/>
<feature type="domain" description="Survival protein SurE-like phosphatase/nucleotidase" evidence="3">
    <location>
        <begin position="20"/>
        <end position="218"/>
    </location>
</feature>
<dbReference type="OrthoDB" id="4018688at2759"/>
<dbReference type="InterPro" id="IPR036523">
    <property type="entry name" value="SurE-like_sf"/>
</dbReference>
<gene>
    <name evidence="4" type="ORF">BTJ68_00861</name>
</gene>
<keyword evidence="2" id="KW-0732">Signal</keyword>
<dbReference type="GO" id="GO:0016787">
    <property type="term" value="F:hydrolase activity"/>
    <property type="evidence" value="ECO:0007669"/>
    <property type="project" value="InterPro"/>
</dbReference>
<reference evidence="4 5" key="1">
    <citation type="submission" date="2017-01" db="EMBL/GenBank/DDBJ databases">
        <title>The recent genome duplication of the halophilic yeast Hortaea werneckii: insights from long-read sequencing.</title>
        <authorList>
            <person name="Sinha S."/>
            <person name="Flibotte S."/>
            <person name="Neira M."/>
            <person name="Lenassi M."/>
            <person name="Gostincar C."/>
            <person name="Stajich J.E."/>
            <person name="Nislow C.E."/>
        </authorList>
    </citation>
    <scope>NUCLEOTIDE SEQUENCE [LARGE SCALE GENOMIC DNA]</scope>
    <source>
        <strain evidence="4 5">EXF-2000</strain>
    </source>
</reference>
<name>A0A1Z5TSW2_HORWE</name>
<organism evidence="4 5">
    <name type="scientific">Hortaea werneckii EXF-2000</name>
    <dbReference type="NCBI Taxonomy" id="1157616"/>
    <lineage>
        <taxon>Eukaryota</taxon>
        <taxon>Fungi</taxon>
        <taxon>Dikarya</taxon>
        <taxon>Ascomycota</taxon>
        <taxon>Pezizomycotina</taxon>
        <taxon>Dothideomycetes</taxon>
        <taxon>Dothideomycetidae</taxon>
        <taxon>Mycosphaerellales</taxon>
        <taxon>Teratosphaeriaceae</taxon>
        <taxon>Hortaea</taxon>
    </lineage>
</organism>
<dbReference type="GO" id="GO:0005737">
    <property type="term" value="C:cytoplasm"/>
    <property type="evidence" value="ECO:0007669"/>
    <property type="project" value="TreeGrafter"/>
</dbReference>
<dbReference type="AlphaFoldDB" id="A0A1Z5TSW2"/>
<feature type="region of interest" description="Disordered" evidence="1">
    <location>
        <begin position="52"/>
        <end position="86"/>
    </location>
</feature>
<feature type="chain" id="PRO_5013255739" description="Survival protein SurE-like phosphatase/nucleotidase domain-containing protein" evidence="2">
    <location>
        <begin position="18"/>
        <end position="606"/>
    </location>
</feature>
<evidence type="ECO:0000313" key="4">
    <source>
        <dbReference type="EMBL" id="OTA39107.1"/>
    </source>
</evidence>
<dbReference type="SUPFAM" id="SSF64167">
    <property type="entry name" value="SurE-like"/>
    <property type="match status" value="1"/>
</dbReference>
<dbReference type="NCBIfam" id="TIGR00654">
    <property type="entry name" value="PhzF_family"/>
    <property type="match status" value="1"/>
</dbReference>
<dbReference type="STRING" id="1157616.A0A1Z5TSW2"/>
<dbReference type="EMBL" id="MUNK01000005">
    <property type="protein sequence ID" value="OTA39107.1"/>
    <property type="molecule type" value="Genomic_DNA"/>
</dbReference>
<dbReference type="Pfam" id="PF02567">
    <property type="entry name" value="PhzC-PhzF"/>
    <property type="match status" value="1"/>
</dbReference>
<dbReference type="Gene3D" id="3.10.310.10">
    <property type="entry name" value="Diaminopimelate Epimerase, Chain A, domain 1"/>
    <property type="match status" value="2"/>
</dbReference>
<dbReference type="SUPFAM" id="SSF54506">
    <property type="entry name" value="Diaminopimelate epimerase-like"/>
    <property type="match status" value="1"/>
</dbReference>
<dbReference type="PANTHER" id="PTHR13774:SF32">
    <property type="entry name" value="ANTISENSE-ENHANCING SEQUENCE 1"/>
    <property type="match status" value="1"/>
</dbReference>
<feature type="compositionally biased region" description="Polar residues" evidence="1">
    <location>
        <begin position="53"/>
        <end position="62"/>
    </location>
</feature>
<dbReference type="InterPro" id="IPR002828">
    <property type="entry name" value="SurE-like_Pase/nucleotidase"/>
</dbReference>
<keyword evidence="5" id="KW-1185">Reference proteome</keyword>
<dbReference type="PANTHER" id="PTHR13774">
    <property type="entry name" value="PHENAZINE BIOSYNTHESIS PROTEIN"/>
    <property type="match status" value="1"/>
</dbReference>
<feature type="compositionally biased region" description="Acidic residues" evidence="1">
    <location>
        <begin position="64"/>
        <end position="74"/>
    </location>
</feature>
<dbReference type="Gene3D" id="3.40.1210.10">
    <property type="entry name" value="Survival protein SurE-like phosphatase/nucleotidase"/>
    <property type="match status" value="1"/>
</dbReference>
<evidence type="ECO:0000259" key="3">
    <source>
        <dbReference type="Pfam" id="PF01975"/>
    </source>
</evidence>
<dbReference type="Proteomes" id="UP000194280">
    <property type="component" value="Unassembled WGS sequence"/>
</dbReference>
<protein>
    <recommendedName>
        <fullName evidence="3">Survival protein SurE-like phosphatase/nucleotidase domain-containing protein</fullName>
    </recommendedName>
</protein>
<dbReference type="GO" id="GO:0016853">
    <property type="term" value="F:isomerase activity"/>
    <property type="evidence" value="ECO:0007669"/>
    <property type="project" value="TreeGrafter"/>
</dbReference>
<evidence type="ECO:0000256" key="1">
    <source>
        <dbReference type="SAM" id="MobiDB-lite"/>
    </source>
</evidence>
<evidence type="ECO:0000313" key="5">
    <source>
        <dbReference type="Proteomes" id="UP000194280"/>
    </source>
</evidence>
<dbReference type="InterPro" id="IPR003719">
    <property type="entry name" value="Phenazine_PhzF-like"/>
</dbReference>
<dbReference type="Pfam" id="PF01975">
    <property type="entry name" value="SurE"/>
    <property type="match status" value="1"/>
</dbReference>
<sequence>MRCYSLLAATLPLATNAINVVISNDDGWAEKNIRVFYDSLTDAGYDTIISAPAENQSGTSSLDGEPDEVDDGCEFDSCPPGSPPYGNNASMPHINYVNSYPVTAMRYGIQNLSSTYFDSGSPDIAVAGPNVGSNLGIVTFFSGTVGAATEAAKQGVPGIAFSGKTGDAVAWKTATETYQQVYADLSTTVTQALINSGAPYLPDGIWLNVNYPEVSDSTCSSPSDFSFVLSRIHTAVPLISDDDVTTCDNDGRLPTESQVVHADGCFASISVGKAENKLDADAAEQETVLNKLSSILTCLPSVTATMPSLPFVTLDVFTTERFKGNPLGLIEVPPGQDVSSDTMQTIAREFNLSESVFLHEGKTGPDGVPEWRYRIFMTERELPFAGHPTIGTAVYALGTLAGNAKRGRMLCNAGPVEVEFDGVKARCAIPHNFHRHQSTACSETEVLELQPSLKPSGPSVSVDVVSPVKGMNFICVQLKTLEDLAKVDLGKKPAARLDAGWNEGFIGSYFYVVTKTDEGSMEVQSRMIEGQLEDPATGSAACGLACLLATKCQRKSTSFQITQGLEMGRRSDIGVDVTLSDSLTTVERVELSGSSVKVMEGSIEYD</sequence>
<comment type="caution">
    <text evidence="4">The sequence shown here is derived from an EMBL/GenBank/DDBJ whole genome shotgun (WGS) entry which is preliminary data.</text>
</comment>
<feature type="signal peptide" evidence="2">
    <location>
        <begin position="1"/>
        <end position="17"/>
    </location>
</feature>
<proteinExistence type="predicted"/>
<dbReference type="InParanoid" id="A0A1Z5TSW2"/>
<evidence type="ECO:0000256" key="2">
    <source>
        <dbReference type="SAM" id="SignalP"/>
    </source>
</evidence>